<evidence type="ECO:0000313" key="2">
    <source>
        <dbReference type="EMBL" id="EKG19434.1"/>
    </source>
</evidence>
<dbReference type="AlphaFoldDB" id="K2SAL5"/>
<proteinExistence type="predicted"/>
<accession>K2SAL5</accession>
<comment type="caution">
    <text evidence="2">The sequence shown here is derived from an EMBL/GenBank/DDBJ whole genome shotgun (WGS) entry which is preliminary data.</text>
</comment>
<dbReference type="InParanoid" id="K2SAL5"/>
<evidence type="ECO:0000313" key="3">
    <source>
        <dbReference type="Proteomes" id="UP000007129"/>
    </source>
</evidence>
<gene>
    <name evidence="2" type="ORF">MPH_03297</name>
</gene>
<dbReference type="EMBL" id="AHHD01000163">
    <property type="protein sequence ID" value="EKG19434.1"/>
    <property type="molecule type" value="Genomic_DNA"/>
</dbReference>
<feature type="transmembrane region" description="Helical" evidence="1">
    <location>
        <begin position="115"/>
        <end position="133"/>
    </location>
</feature>
<dbReference type="HOGENOM" id="CLU_1740884_0_0_1"/>
<sequence length="150" mass="16923">MVLTSCPIDQSASIVMQCLHFHLFPEIPFFFLFQSLVAIYKSILAQAENRTHVPMRSSPGSLVNTHRSSGAMVPALFTLMASARRLIRKRYFLLLLLFWLVRVGGAFYANAGDTSIGFTAFFFFFWVAAFHGYSLESKDRDLFGLVLLIG</sequence>
<reference evidence="2 3" key="1">
    <citation type="journal article" date="2012" name="BMC Genomics">
        <title>Tools to kill: Genome of one of the most destructive plant pathogenic fungi Macrophomina phaseolina.</title>
        <authorList>
            <person name="Islam M.S."/>
            <person name="Haque M.S."/>
            <person name="Islam M.M."/>
            <person name="Emdad E.M."/>
            <person name="Halim A."/>
            <person name="Hossen Q.M.M."/>
            <person name="Hossain M.Z."/>
            <person name="Ahmed B."/>
            <person name="Rahim S."/>
            <person name="Rahman M.S."/>
            <person name="Alam M.M."/>
            <person name="Hou S."/>
            <person name="Wan X."/>
            <person name="Saito J.A."/>
            <person name="Alam M."/>
        </authorList>
    </citation>
    <scope>NUCLEOTIDE SEQUENCE [LARGE SCALE GENOMIC DNA]</scope>
    <source>
        <strain evidence="2 3">MS6</strain>
    </source>
</reference>
<dbReference type="Proteomes" id="UP000007129">
    <property type="component" value="Unassembled WGS sequence"/>
</dbReference>
<keyword evidence="1" id="KW-0812">Transmembrane</keyword>
<keyword evidence="1" id="KW-0472">Membrane</keyword>
<feature type="transmembrane region" description="Helical" evidence="1">
    <location>
        <begin position="91"/>
        <end position="109"/>
    </location>
</feature>
<keyword evidence="1" id="KW-1133">Transmembrane helix</keyword>
<protein>
    <submittedName>
        <fullName evidence="2">Uncharacterized protein</fullName>
    </submittedName>
</protein>
<organism evidence="2 3">
    <name type="scientific">Macrophomina phaseolina (strain MS6)</name>
    <name type="common">Charcoal rot fungus</name>
    <dbReference type="NCBI Taxonomy" id="1126212"/>
    <lineage>
        <taxon>Eukaryota</taxon>
        <taxon>Fungi</taxon>
        <taxon>Dikarya</taxon>
        <taxon>Ascomycota</taxon>
        <taxon>Pezizomycotina</taxon>
        <taxon>Dothideomycetes</taxon>
        <taxon>Dothideomycetes incertae sedis</taxon>
        <taxon>Botryosphaeriales</taxon>
        <taxon>Botryosphaeriaceae</taxon>
        <taxon>Macrophomina</taxon>
    </lineage>
</organism>
<feature type="transmembrane region" description="Helical" evidence="1">
    <location>
        <begin position="29"/>
        <end position="47"/>
    </location>
</feature>
<dbReference type="VEuPathDB" id="FungiDB:MPH_03297"/>
<name>K2SAL5_MACPH</name>
<evidence type="ECO:0000256" key="1">
    <source>
        <dbReference type="SAM" id="Phobius"/>
    </source>
</evidence>